<sequence length="35" mass="3305">MQRAGSQATAEAGKVTALGDSVMIAPAPAPAPAPA</sequence>
<feature type="non-terminal residue" evidence="1">
    <location>
        <position position="35"/>
    </location>
</feature>
<evidence type="ECO:0000313" key="1">
    <source>
        <dbReference type="EMBL" id="SHN34977.1"/>
    </source>
</evidence>
<organism evidence="1 2">
    <name type="scientific">Streptomyces yunnanensis</name>
    <dbReference type="NCBI Taxonomy" id="156453"/>
    <lineage>
        <taxon>Bacteria</taxon>
        <taxon>Bacillati</taxon>
        <taxon>Actinomycetota</taxon>
        <taxon>Actinomycetes</taxon>
        <taxon>Kitasatosporales</taxon>
        <taxon>Streptomycetaceae</taxon>
        <taxon>Streptomyces</taxon>
    </lineage>
</organism>
<name>A0A9X8N9Q9_9ACTN</name>
<dbReference type="Proteomes" id="UP000184388">
    <property type="component" value="Unassembled WGS sequence"/>
</dbReference>
<comment type="caution">
    <text evidence="1">The sequence shown here is derived from an EMBL/GenBank/DDBJ whole genome shotgun (WGS) entry which is preliminary data.</text>
</comment>
<protein>
    <submittedName>
        <fullName evidence="1">Uncharacterized protein</fullName>
    </submittedName>
</protein>
<dbReference type="EMBL" id="FRBK01000050">
    <property type="protein sequence ID" value="SHN34977.1"/>
    <property type="molecule type" value="Genomic_DNA"/>
</dbReference>
<accession>A0A9X8N9Q9</accession>
<gene>
    <name evidence="1" type="ORF">SAMN05216268_15011</name>
</gene>
<evidence type="ECO:0000313" key="2">
    <source>
        <dbReference type="Proteomes" id="UP000184388"/>
    </source>
</evidence>
<dbReference type="AlphaFoldDB" id="A0A9X8N9Q9"/>
<proteinExistence type="predicted"/>
<reference evidence="2" key="1">
    <citation type="submission" date="2016-11" db="EMBL/GenBank/DDBJ databases">
        <authorList>
            <person name="Jaros S."/>
            <person name="Januszkiewicz K."/>
            <person name="Wedrychowicz H."/>
        </authorList>
    </citation>
    <scope>NUCLEOTIDE SEQUENCE [LARGE SCALE GENOMIC DNA]</scope>
    <source>
        <strain evidence="2">CGMCC 4.3555</strain>
    </source>
</reference>